<dbReference type="EMBL" id="AXCM01013109">
    <property type="status" value="NOT_ANNOTATED_CDS"/>
    <property type="molecule type" value="Genomic_DNA"/>
</dbReference>
<name>A0A182M0I5_9DIPT</name>
<dbReference type="InterPro" id="IPR004853">
    <property type="entry name" value="Sugar_P_trans_dom"/>
</dbReference>
<reference evidence="9" key="1">
    <citation type="submission" date="2013-09" db="EMBL/GenBank/DDBJ databases">
        <title>The Genome Sequence of Anopheles culicifacies species A.</title>
        <authorList>
            <consortium name="The Broad Institute Genomics Platform"/>
            <person name="Neafsey D.E."/>
            <person name="Besansky N."/>
            <person name="Howell P."/>
            <person name="Walton C."/>
            <person name="Young S.K."/>
            <person name="Zeng Q."/>
            <person name="Gargeya S."/>
            <person name="Fitzgerald M."/>
            <person name="Haas B."/>
            <person name="Abouelleil A."/>
            <person name="Allen A.W."/>
            <person name="Alvarado L."/>
            <person name="Arachchi H.M."/>
            <person name="Berlin A.M."/>
            <person name="Chapman S.B."/>
            <person name="Gainer-Dewar J."/>
            <person name="Goldberg J."/>
            <person name="Griggs A."/>
            <person name="Gujja S."/>
            <person name="Hansen M."/>
            <person name="Howarth C."/>
            <person name="Imamovic A."/>
            <person name="Ireland A."/>
            <person name="Larimer J."/>
            <person name="McCowan C."/>
            <person name="Murphy C."/>
            <person name="Pearson M."/>
            <person name="Poon T.W."/>
            <person name="Priest M."/>
            <person name="Roberts A."/>
            <person name="Saif S."/>
            <person name="Shea T."/>
            <person name="Sisk P."/>
            <person name="Sykes S."/>
            <person name="Wortman J."/>
            <person name="Nusbaum C."/>
            <person name="Birren B."/>
        </authorList>
    </citation>
    <scope>NUCLEOTIDE SEQUENCE [LARGE SCALE GENOMIC DNA]</scope>
    <source>
        <strain evidence="9">A-37</strain>
    </source>
</reference>
<dbReference type="GO" id="GO:0016020">
    <property type="term" value="C:membrane"/>
    <property type="evidence" value="ECO:0007669"/>
    <property type="project" value="UniProtKB-SubCell"/>
</dbReference>
<proteinExistence type="predicted"/>
<evidence type="ECO:0000313" key="9">
    <source>
        <dbReference type="Proteomes" id="UP000075883"/>
    </source>
</evidence>
<keyword evidence="2 6" id="KW-0812">Transmembrane</keyword>
<dbReference type="Proteomes" id="UP000075883">
    <property type="component" value="Unassembled WGS sequence"/>
</dbReference>
<keyword evidence="4 6" id="KW-0472">Membrane</keyword>
<dbReference type="Pfam" id="PF03151">
    <property type="entry name" value="TPT"/>
    <property type="match status" value="1"/>
</dbReference>
<feature type="domain" description="Sugar phosphate transporter" evidence="7">
    <location>
        <begin position="94"/>
        <end position="389"/>
    </location>
</feature>
<feature type="region of interest" description="Disordered" evidence="5">
    <location>
        <begin position="491"/>
        <end position="516"/>
    </location>
</feature>
<dbReference type="PANTHER" id="PTHR11132">
    <property type="entry name" value="SOLUTE CARRIER FAMILY 35"/>
    <property type="match status" value="1"/>
</dbReference>
<evidence type="ECO:0000256" key="4">
    <source>
        <dbReference type="ARBA" id="ARBA00023136"/>
    </source>
</evidence>
<dbReference type="EnsemblMetazoa" id="ACUA006491-RA">
    <property type="protein sequence ID" value="ACUA006491-PA"/>
    <property type="gene ID" value="ACUA006491"/>
</dbReference>
<comment type="subcellular location">
    <subcellularLocation>
        <location evidence="1">Membrane</location>
        <topology evidence="1">Multi-pass membrane protein</topology>
    </subcellularLocation>
</comment>
<evidence type="ECO:0000256" key="1">
    <source>
        <dbReference type="ARBA" id="ARBA00004141"/>
    </source>
</evidence>
<dbReference type="VEuPathDB" id="VectorBase:ACUA006491"/>
<feature type="transmembrane region" description="Helical" evidence="6">
    <location>
        <begin position="240"/>
        <end position="259"/>
    </location>
</feature>
<dbReference type="InterPro" id="IPR050186">
    <property type="entry name" value="TPT_transporter"/>
</dbReference>
<reference evidence="8" key="2">
    <citation type="submission" date="2020-05" db="UniProtKB">
        <authorList>
            <consortium name="EnsemblMetazoa"/>
        </authorList>
    </citation>
    <scope>IDENTIFICATION</scope>
    <source>
        <strain evidence="8">A-37</strain>
    </source>
</reference>
<dbReference type="AlphaFoldDB" id="A0A182M0I5"/>
<dbReference type="STRING" id="139723.A0A182M0I5"/>
<feature type="transmembrane region" description="Helical" evidence="6">
    <location>
        <begin position="215"/>
        <end position="234"/>
    </location>
</feature>
<evidence type="ECO:0000313" key="8">
    <source>
        <dbReference type="EnsemblMetazoa" id="ACUA006491-PA"/>
    </source>
</evidence>
<organism evidence="8 9">
    <name type="scientific">Anopheles culicifacies</name>
    <dbReference type="NCBI Taxonomy" id="139723"/>
    <lineage>
        <taxon>Eukaryota</taxon>
        <taxon>Metazoa</taxon>
        <taxon>Ecdysozoa</taxon>
        <taxon>Arthropoda</taxon>
        <taxon>Hexapoda</taxon>
        <taxon>Insecta</taxon>
        <taxon>Pterygota</taxon>
        <taxon>Neoptera</taxon>
        <taxon>Endopterygota</taxon>
        <taxon>Diptera</taxon>
        <taxon>Nematocera</taxon>
        <taxon>Culicoidea</taxon>
        <taxon>Culicidae</taxon>
        <taxon>Anophelinae</taxon>
        <taxon>Anopheles</taxon>
        <taxon>culicifacies species complex</taxon>
    </lineage>
</organism>
<evidence type="ECO:0000256" key="2">
    <source>
        <dbReference type="ARBA" id="ARBA00022692"/>
    </source>
</evidence>
<keyword evidence="3 6" id="KW-1133">Transmembrane helix</keyword>
<evidence type="ECO:0000256" key="6">
    <source>
        <dbReference type="SAM" id="Phobius"/>
    </source>
</evidence>
<keyword evidence="9" id="KW-1185">Reference proteome</keyword>
<accession>A0A182M0I5</accession>
<feature type="compositionally biased region" description="Basic and acidic residues" evidence="5">
    <location>
        <begin position="1"/>
        <end position="13"/>
    </location>
</feature>
<feature type="compositionally biased region" description="Basic and acidic residues" evidence="5">
    <location>
        <begin position="26"/>
        <end position="41"/>
    </location>
</feature>
<dbReference type="CDD" id="cd21092">
    <property type="entry name" value="TPT_S35C2"/>
    <property type="match status" value="1"/>
</dbReference>
<evidence type="ECO:0000256" key="5">
    <source>
        <dbReference type="SAM" id="MobiDB-lite"/>
    </source>
</evidence>
<feature type="transmembrane region" description="Helical" evidence="6">
    <location>
        <begin position="91"/>
        <end position="111"/>
    </location>
</feature>
<feature type="transmembrane region" description="Helical" evidence="6">
    <location>
        <begin position="123"/>
        <end position="144"/>
    </location>
</feature>
<evidence type="ECO:0000259" key="7">
    <source>
        <dbReference type="Pfam" id="PF03151"/>
    </source>
</evidence>
<evidence type="ECO:0000256" key="3">
    <source>
        <dbReference type="ARBA" id="ARBA00022989"/>
    </source>
</evidence>
<feature type="region of interest" description="Disordered" evidence="5">
    <location>
        <begin position="1"/>
        <end position="44"/>
    </location>
</feature>
<sequence length="516" mass="57478">MVNIKYERVKQTTDQEGAPDEEIELETNRRGSDHRQQDALHSHSQYHQSNNLHSSYGHHSQYIVATSPGGSKAYGDGETRTKAKNAFANRIVVTLVLIVCYFSLSIGLTFYQRQLLQHFKLPLFVVLYHLVIKLLLSAVVRAVLRCITRKPRILLDWRTSVRKILPTGLASGIDISFSNWGLELVKISLYTMTKSTTIVFILIFAILLKLEKKSWSLAAIVVMISGGLFMFTYKSTQFDALGFSFLLFASLSSGIRWTFAQLIMQKSKLGLHNPIDMIFHMQPWMILSVLPFTIGFEGRKLIEGYHMAQHLPSSVVIDMWLKISLGAFIAFAMEVSEFMVLTNTSSLTLSVAGIFKEICQLVLAVELNDEHLSTVNVLGLVMCLGGICCHVGHKFLTYRDDASKASSTALDKSIGGYIEDHDDEDDEMRPSGALGMGGSKNGVLKFGNGGASGDTGGTGARFKSGQYRPLLINEARDADDSDHLVVENRNYLSDDSEQEEGGTQDVLFDILKRRER</sequence>
<feature type="transmembrane region" description="Helical" evidence="6">
    <location>
        <begin position="187"/>
        <end position="208"/>
    </location>
</feature>
<protein>
    <recommendedName>
        <fullName evidence="7">Sugar phosphate transporter domain-containing protein</fullName>
    </recommendedName>
</protein>